<evidence type="ECO:0000313" key="3">
    <source>
        <dbReference type="Proteomes" id="UP000316360"/>
    </source>
</evidence>
<dbReference type="InterPro" id="IPR016040">
    <property type="entry name" value="NAD(P)-bd_dom"/>
</dbReference>
<sequence length="180" mass="20452">MDIEDRKVLVTGGAGFIGSNLVKELLKEKARVVVYDNFFSGDLSNLKEVEKRITIIEGDILDPRFKDTLKENQVECVFNLAAEPYIPYCYYRPRKFFEVNASGALNVLLACRDSKVKRMIQYSTSEVYGSAKHVPMDEHHPTFPLSTYAASKLAADRLSYTLYHEQGIPVTILRQFNAYG</sequence>
<gene>
    <name evidence="2" type="ORF">E3J84_05930</name>
</gene>
<dbReference type="Proteomes" id="UP000316360">
    <property type="component" value="Unassembled WGS sequence"/>
</dbReference>
<dbReference type="PANTHER" id="PTHR43000">
    <property type="entry name" value="DTDP-D-GLUCOSE 4,6-DEHYDRATASE-RELATED"/>
    <property type="match status" value="1"/>
</dbReference>
<dbReference type="SUPFAM" id="SSF51735">
    <property type="entry name" value="NAD(P)-binding Rossmann-fold domains"/>
    <property type="match status" value="1"/>
</dbReference>
<dbReference type="AlphaFoldDB" id="A0A523RSS7"/>
<name>A0A523RSS7_UNCAE</name>
<organism evidence="2 3">
    <name type="scientific">Aerophobetes bacterium</name>
    <dbReference type="NCBI Taxonomy" id="2030807"/>
    <lineage>
        <taxon>Bacteria</taxon>
        <taxon>Candidatus Aerophobota</taxon>
    </lineage>
</organism>
<feature type="domain" description="NAD(P)-binding" evidence="1">
    <location>
        <begin position="9"/>
        <end position="180"/>
    </location>
</feature>
<comment type="caution">
    <text evidence="2">The sequence shown here is derived from an EMBL/GenBank/DDBJ whole genome shotgun (WGS) entry which is preliminary data.</text>
</comment>
<dbReference type="Pfam" id="PF16363">
    <property type="entry name" value="GDP_Man_Dehyd"/>
    <property type="match status" value="1"/>
</dbReference>
<evidence type="ECO:0000313" key="2">
    <source>
        <dbReference type="EMBL" id="TET08701.1"/>
    </source>
</evidence>
<dbReference type="EMBL" id="SOKJ01000339">
    <property type="protein sequence ID" value="TET08701.1"/>
    <property type="molecule type" value="Genomic_DNA"/>
</dbReference>
<protein>
    <submittedName>
        <fullName evidence="2">NAD-dependent epimerase/dehydratase family protein</fullName>
    </submittedName>
</protein>
<accession>A0A523RSS7</accession>
<feature type="non-terminal residue" evidence="2">
    <location>
        <position position="180"/>
    </location>
</feature>
<dbReference type="InterPro" id="IPR036291">
    <property type="entry name" value="NAD(P)-bd_dom_sf"/>
</dbReference>
<proteinExistence type="predicted"/>
<dbReference type="Gene3D" id="3.40.50.720">
    <property type="entry name" value="NAD(P)-binding Rossmann-like Domain"/>
    <property type="match status" value="1"/>
</dbReference>
<reference evidence="2 3" key="1">
    <citation type="submission" date="2019-03" db="EMBL/GenBank/DDBJ databases">
        <title>Metabolic potential of uncultured bacteria and archaea associated with petroleum seepage in deep-sea sediments.</title>
        <authorList>
            <person name="Dong X."/>
            <person name="Hubert C."/>
        </authorList>
    </citation>
    <scope>NUCLEOTIDE SEQUENCE [LARGE SCALE GENOMIC DNA]</scope>
    <source>
        <strain evidence="2">E44_bin7</strain>
    </source>
</reference>
<evidence type="ECO:0000259" key="1">
    <source>
        <dbReference type="Pfam" id="PF16363"/>
    </source>
</evidence>